<keyword evidence="10" id="KW-0732">Signal</keyword>
<keyword evidence="7" id="KW-0406">Ion transport</keyword>
<dbReference type="Gramene" id="A09p48780.2_BraZ1">
    <property type="protein sequence ID" value="A09p48780.2_BraZ1.CDS"/>
    <property type="gene ID" value="A09g48780.2_BraZ1"/>
</dbReference>
<keyword evidence="6 9" id="KW-1133">Transmembrane helix</keyword>
<feature type="transmembrane region" description="Helical" evidence="9">
    <location>
        <begin position="218"/>
        <end position="235"/>
    </location>
</feature>
<feature type="chain" id="PRO_5034131613" description="EF-hand domain-containing protein" evidence="10">
    <location>
        <begin position="23"/>
        <end position="584"/>
    </location>
</feature>
<keyword evidence="8 9" id="KW-0472">Membrane</keyword>
<dbReference type="EMBL" id="LS974625">
    <property type="protein sequence ID" value="CAG7864411.1"/>
    <property type="molecule type" value="Genomic_DNA"/>
</dbReference>
<keyword evidence="5" id="KW-0106">Calcium</keyword>
<dbReference type="PANTHER" id="PTHR31503:SF85">
    <property type="entry name" value="CALCIUM-BINDING EF-HAND FAMILY PROTEIN"/>
    <property type="match status" value="1"/>
</dbReference>
<feature type="transmembrane region" description="Helical" evidence="9">
    <location>
        <begin position="247"/>
        <end position="268"/>
    </location>
</feature>
<dbReference type="GO" id="GO:0005509">
    <property type="term" value="F:calcium ion binding"/>
    <property type="evidence" value="ECO:0007669"/>
    <property type="project" value="InterPro"/>
</dbReference>
<feature type="transmembrane region" description="Helical" evidence="9">
    <location>
        <begin position="496"/>
        <end position="516"/>
    </location>
</feature>
<dbReference type="PROSITE" id="PS50222">
    <property type="entry name" value="EF_HAND_2"/>
    <property type="match status" value="1"/>
</dbReference>
<dbReference type="AlphaFoldDB" id="A0A8D9CVF5"/>
<name>A0A8D9CVF5_BRACM</name>
<keyword evidence="4 9" id="KW-0812">Transmembrane</keyword>
<dbReference type="Proteomes" id="UP000694005">
    <property type="component" value="Chromosome A09"/>
</dbReference>
<evidence type="ECO:0000256" key="7">
    <source>
        <dbReference type="ARBA" id="ARBA00023065"/>
    </source>
</evidence>
<feature type="transmembrane region" description="Helical" evidence="9">
    <location>
        <begin position="424"/>
        <end position="444"/>
    </location>
</feature>
<feature type="transmembrane region" description="Helical" evidence="9">
    <location>
        <begin position="103"/>
        <end position="129"/>
    </location>
</feature>
<dbReference type="SUPFAM" id="SSF47473">
    <property type="entry name" value="EF-hand"/>
    <property type="match status" value="1"/>
</dbReference>
<feature type="transmembrane region" description="Helical" evidence="9">
    <location>
        <begin position="551"/>
        <end position="571"/>
    </location>
</feature>
<evidence type="ECO:0000256" key="2">
    <source>
        <dbReference type="ARBA" id="ARBA00022448"/>
    </source>
</evidence>
<sequence>MARLSLFLSFLFITALISSVNGRVLNSLSADKSILVSDGSQEGSSYEILTLDPPNRLSKNACVHVYGFLPCADNVAGYVFQVFSFGCLLIIGENFLSEGRTKLFVIFEVGFYGGIVFPLLTMFTRIALILSSGLTGSREIANSMVDNNVGVTVAYTVFALTMQWGACVVFGLSGLGSDQSIRKGEVPRISSDTTIPRRQLIMKIVAAGVKADPKNKKAAGIMLLTLLPFVMVTLSEIFDSKSWKDRIVLITLIISGSATVVYFLYSYFDTADQQKSLDRARFELMSEVHKHLQNFSPQSFIKNGQLSKESLHRLFEKIDVNKDGKIQVSELKDLTVEFGMLGRMKCDIHELATTLLADFDSDSDGEIDEIEFEKGISRWLKQYKFSFDSTECQRDNRAEDRVLKMEQPKESLVAKLLSQRTMRATIEVIVGILIVLFLATPFMANIELLSKSAGVPSFYVVFVVIPLARNLRNALSAHFCRKKDKARVTSDTFSEIYKDVTMNNLLGISIILAIVYTRGLTWDYSTEVLIIVIVGLIIGVPAYVRSTYPFWICVLAFALYFFSLVLVYLHFNSRDKNGTLTSNI</sequence>
<feature type="signal peptide" evidence="10">
    <location>
        <begin position="1"/>
        <end position="22"/>
    </location>
</feature>
<dbReference type="InterPro" id="IPR018247">
    <property type="entry name" value="EF_Hand_1_Ca_BS"/>
</dbReference>
<feature type="transmembrane region" description="Helical" evidence="9">
    <location>
        <begin position="456"/>
        <end position="475"/>
    </location>
</feature>
<evidence type="ECO:0000256" key="5">
    <source>
        <dbReference type="ARBA" id="ARBA00022837"/>
    </source>
</evidence>
<dbReference type="Pfam" id="PF13499">
    <property type="entry name" value="EF-hand_7"/>
    <property type="match status" value="1"/>
</dbReference>
<dbReference type="SMART" id="SM00054">
    <property type="entry name" value="EFh"/>
    <property type="match status" value="2"/>
</dbReference>
<evidence type="ECO:0000256" key="6">
    <source>
        <dbReference type="ARBA" id="ARBA00022989"/>
    </source>
</evidence>
<dbReference type="PROSITE" id="PS00018">
    <property type="entry name" value="EF_HAND_1"/>
    <property type="match status" value="2"/>
</dbReference>
<dbReference type="CDD" id="cd00051">
    <property type="entry name" value="EFh"/>
    <property type="match status" value="1"/>
</dbReference>
<dbReference type="Gene3D" id="1.10.238.10">
    <property type="entry name" value="EF-hand"/>
    <property type="match status" value="1"/>
</dbReference>
<accession>A0A8D9CVF5</accession>
<evidence type="ECO:0000256" key="8">
    <source>
        <dbReference type="ARBA" id="ARBA00023136"/>
    </source>
</evidence>
<feature type="transmembrane region" description="Helical" evidence="9">
    <location>
        <begin position="75"/>
        <end position="96"/>
    </location>
</feature>
<dbReference type="InterPro" id="IPR004713">
    <property type="entry name" value="CaH_exchang"/>
</dbReference>
<reference evidence="12 13" key="1">
    <citation type="submission" date="2021-07" db="EMBL/GenBank/DDBJ databases">
        <authorList>
            <consortium name="Genoscope - CEA"/>
            <person name="William W."/>
        </authorList>
    </citation>
    <scope>NUCLEOTIDE SEQUENCE [LARGE SCALE GENOMIC DNA]</scope>
</reference>
<dbReference type="InterPro" id="IPR002048">
    <property type="entry name" value="EF_hand_dom"/>
</dbReference>
<dbReference type="Pfam" id="PF01699">
    <property type="entry name" value="Na_Ca_ex"/>
    <property type="match status" value="1"/>
</dbReference>
<gene>
    <name evidence="12" type="ORF">BRAPAZ1V2_A09P48780.2</name>
</gene>
<evidence type="ECO:0000313" key="12">
    <source>
        <dbReference type="EMBL" id="CAG7864411.1"/>
    </source>
</evidence>
<keyword evidence="2" id="KW-0813">Transport</keyword>
<evidence type="ECO:0000256" key="4">
    <source>
        <dbReference type="ARBA" id="ARBA00022692"/>
    </source>
</evidence>
<evidence type="ECO:0000256" key="9">
    <source>
        <dbReference type="SAM" id="Phobius"/>
    </source>
</evidence>
<evidence type="ECO:0000256" key="1">
    <source>
        <dbReference type="ARBA" id="ARBA00004127"/>
    </source>
</evidence>
<evidence type="ECO:0000256" key="3">
    <source>
        <dbReference type="ARBA" id="ARBA00022449"/>
    </source>
</evidence>
<feature type="transmembrane region" description="Helical" evidence="9">
    <location>
        <begin position="528"/>
        <end position="544"/>
    </location>
</feature>
<dbReference type="InterPro" id="IPR011992">
    <property type="entry name" value="EF-hand-dom_pair"/>
</dbReference>
<proteinExistence type="predicted"/>
<feature type="domain" description="EF-hand" evidence="11">
    <location>
        <begin position="306"/>
        <end position="341"/>
    </location>
</feature>
<evidence type="ECO:0000256" key="10">
    <source>
        <dbReference type="SAM" id="SignalP"/>
    </source>
</evidence>
<dbReference type="GO" id="GO:0012505">
    <property type="term" value="C:endomembrane system"/>
    <property type="evidence" value="ECO:0007669"/>
    <property type="project" value="UniProtKB-SubCell"/>
</dbReference>
<organism evidence="12 13">
    <name type="scientific">Brassica campestris</name>
    <name type="common">Field mustard</name>
    <dbReference type="NCBI Taxonomy" id="3711"/>
    <lineage>
        <taxon>Eukaryota</taxon>
        <taxon>Viridiplantae</taxon>
        <taxon>Streptophyta</taxon>
        <taxon>Embryophyta</taxon>
        <taxon>Tracheophyta</taxon>
        <taxon>Spermatophyta</taxon>
        <taxon>Magnoliopsida</taxon>
        <taxon>eudicotyledons</taxon>
        <taxon>Gunneridae</taxon>
        <taxon>Pentapetalae</taxon>
        <taxon>rosids</taxon>
        <taxon>malvids</taxon>
        <taxon>Brassicales</taxon>
        <taxon>Brassicaceae</taxon>
        <taxon>Brassiceae</taxon>
        <taxon>Brassica</taxon>
    </lineage>
</organism>
<evidence type="ECO:0000259" key="11">
    <source>
        <dbReference type="PROSITE" id="PS50222"/>
    </source>
</evidence>
<comment type="subcellular location">
    <subcellularLocation>
        <location evidence="1">Endomembrane system</location>
        <topology evidence="1">Multi-pass membrane protein</topology>
    </subcellularLocation>
</comment>
<dbReference type="GO" id="GO:0016020">
    <property type="term" value="C:membrane"/>
    <property type="evidence" value="ECO:0007669"/>
    <property type="project" value="InterPro"/>
</dbReference>
<keyword evidence="3" id="KW-0050">Antiport</keyword>
<dbReference type="PANTHER" id="PTHR31503">
    <property type="entry name" value="VACUOLAR CALCIUM ION TRANSPORTER"/>
    <property type="match status" value="1"/>
</dbReference>
<feature type="transmembrane region" description="Helical" evidence="9">
    <location>
        <begin position="149"/>
        <end position="173"/>
    </location>
</feature>
<protein>
    <recommendedName>
        <fullName evidence="11">EF-hand domain-containing protein</fullName>
    </recommendedName>
</protein>
<dbReference type="GO" id="GO:0015368">
    <property type="term" value="F:calcium:monoatomic cation antiporter activity"/>
    <property type="evidence" value="ECO:0007669"/>
    <property type="project" value="UniProtKB-ARBA"/>
</dbReference>
<dbReference type="InterPro" id="IPR004837">
    <property type="entry name" value="NaCa_Exmemb"/>
</dbReference>
<evidence type="ECO:0000313" key="13">
    <source>
        <dbReference type="Proteomes" id="UP000694005"/>
    </source>
</evidence>